<sequence length="499" mass="59040">MSLIMLTDYHRYRLYEILPGASVWLTLILSVVLAFTQPLAMIYFIIVFDIYWVLKVLNFSFYLLIAWRRYWRLRKIDWRARLLADIPNWRDQHHVVFLTLYNESWAVVKTSLESIVASVYDKERLVIVVAGEEKTRDHYEDIYLKVKTIFGDCFYDIVGTVHPKDQSDEIPGKGSNLNYAERQMQKYIDAKGWNYDHVIATMFDIDTVVHPQYFSYLTYVYCRTPNPTRTSYQPIALYNNNMWESPAILRLMAFGTTFWMFTTLARQDGLVTFSSHSMSFRAIVDAGFHDKRIVSEDSRIFYQCLLAYNGDYRVTPLYIPVSMDTVRDDTWWKSIKNLYSQQRRWAWGVEHVPFLLWEFRKKGKQIPWWIKFKWVFIEWEGKWSWCSVAILITILGRLPMYVAPESVRQSALYFNAPHILEILMTIAMVGLFLSALFSFPLLPRRPHHQSKHKYLIMLGQWILLPFSMILVSAIPAIDAVTHLMFGKYLGFNVSLKKRK</sequence>
<gene>
    <name evidence="2" type="ORF">A2983_03745</name>
</gene>
<reference evidence="2 3" key="1">
    <citation type="journal article" date="2016" name="Nat. Commun.">
        <title>Thousands of microbial genomes shed light on interconnected biogeochemical processes in an aquifer system.</title>
        <authorList>
            <person name="Anantharaman K."/>
            <person name="Brown C.T."/>
            <person name="Hug L.A."/>
            <person name="Sharon I."/>
            <person name="Castelle C.J."/>
            <person name="Probst A.J."/>
            <person name="Thomas B.C."/>
            <person name="Singh A."/>
            <person name="Wilkins M.J."/>
            <person name="Karaoz U."/>
            <person name="Brodie E.L."/>
            <person name="Williams K.H."/>
            <person name="Hubbard S.S."/>
            <person name="Banfield J.F."/>
        </authorList>
    </citation>
    <scope>NUCLEOTIDE SEQUENCE [LARGE SCALE GENOMIC DNA]</scope>
</reference>
<dbReference type="PANTHER" id="PTHR36851:SF1">
    <property type="entry name" value="GLYCO_TRANS_2-LIKE DOMAIN-CONTAINING PROTEIN"/>
    <property type="match status" value="1"/>
</dbReference>
<feature type="transmembrane region" description="Helical" evidence="1">
    <location>
        <begin position="12"/>
        <end position="35"/>
    </location>
</feature>
<feature type="transmembrane region" description="Helical" evidence="1">
    <location>
        <begin position="41"/>
        <end position="65"/>
    </location>
</feature>
<proteinExistence type="predicted"/>
<keyword evidence="1" id="KW-0812">Transmembrane</keyword>
<feature type="transmembrane region" description="Helical" evidence="1">
    <location>
        <begin position="454"/>
        <end position="477"/>
    </location>
</feature>
<dbReference type="Proteomes" id="UP000177040">
    <property type="component" value="Unassembled WGS sequence"/>
</dbReference>
<evidence type="ECO:0000256" key="1">
    <source>
        <dbReference type="SAM" id="Phobius"/>
    </source>
</evidence>
<evidence type="ECO:0000313" key="3">
    <source>
        <dbReference type="Proteomes" id="UP000177040"/>
    </source>
</evidence>
<accession>A0A1F6N2K3</accession>
<dbReference type="InterPro" id="IPR029044">
    <property type="entry name" value="Nucleotide-diphossugar_trans"/>
</dbReference>
<keyword evidence="1" id="KW-1133">Transmembrane helix</keyword>
<comment type="caution">
    <text evidence="2">The sequence shown here is derived from an EMBL/GenBank/DDBJ whole genome shotgun (WGS) entry which is preliminary data.</text>
</comment>
<dbReference type="SUPFAM" id="SSF53448">
    <property type="entry name" value="Nucleotide-diphospho-sugar transferases"/>
    <property type="match status" value="1"/>
</dbReference>
<dbReference type="AlphaFoldDB" id="A0A1F6N2K3"/>
<dbReference type="EMBL" id="MFQH01000017">
    <property type="protein sequence ID" value="OGH78159.1"/>
    <property type="molecule type" value="Genomic_DNA"/>
</dbReference>
<feature type="transmembrane region" description="Helical" evidence="1">
    <location>
        <begin position="383"/>
        <end position="402"/>
    </location>
</feature>
<keyword evidence="1" id="KW-0472">Membrane</keyword>
<evidence type="ECO:0000313" key="2">
    <source>
        <dbReference type="EMBL" id="OGH78159.1"/>
    </source>
</evidence>
<dbReference type="Gene3D" id="3.90.550.10">
    <property type="entry name" value="Spore Coat Polysaccharide Biosynthesis Protein SpsA, Chain A"/>
    <property type="match status" value="1"/>
</dbReference>
<feature type="transmembrane region" description="Helical" evidence="1">
    <location>
        <begin position="422"/>
        <end position="442"/>
    </location>
</feature>
<name>A0A1F6N2K3_9BACT</name>
<organism evidence="2 3">
    <name type="scientific">Candidatus Magasanikbacteria bacterium RIFCSPLOWO2_01_FULL_40_15</name>
    <dbReference type="NCBI Taxonomy" id="1798686"/>
    <lineage>
        <taxon>Bacteria</taxon>
        <taxon>Candidatus Magasanikiibacteriota</taxon>
    </lineage>
</organism>
<dbReference type="PANTHER" id="PTHR36851">
    <property type="entry name" value="UNNAMED PRODUCT"/>
    <property type="match status" value="1"/>
</dbReference>
<protein>
    <submittedName>
        <fullName evidence="2">Uncharacterized protein</fullName>
    </submittedName>
</protein>